<dbReference type="RefSeq" id="WP_128270088.1">
    <property type="nucleotide sequence ID" value="NZ_SAUW01000013.1"/>
</dbReference>
<evidence type="ECO:0000256" key="2">
    <source>
        <dbReference type="SAM" id="Phobius"/>
    </source>
</evidence>
<evidence type="ECO:0000313" key="4">
    <source>
        <dbReference type="Proteomes" id="UP000285710"/>
    </source>
</evidence>
<sequence>MMNGLFRNPLATVATVIAVGFGAMTVTAHPAAALTDRQALGLALGIGTAAVVLHQIDKNSGKSHRPRHAPPPPPPRYSQHGPKHAQWNHRPTPQRHDFRGPQHGPQHGPQRGWR</sequence>
<proteinExistence type="predicted"/>
<accession>A0A443ISL7</accession>
<keyword evidence="2" id="KW-0812">Transmembrane</keyword>
<comment type="caution">
    <text evidence="3">The sequence shown here is derived from an EMBL/GenBank/DDBJ whole genome shotgun (WGS) entry which is preliminary data.</text>
</comment>
<dbReference type="AlphaFoldDB" id="A0A443ISL7"/>
<dbReference type="EMBL" id="SAUW01000013">
    <property type="protein sequence ID" value="RWR09963.1"/>
    <property type="molecule type" value="Genomic_DNA"/>
</dbReference>
<feature type="transmembrane region" description="Helical" evidence="2">
    <location>
        <begin position="38"/>
        <end position="56"/>
    </location>
</feature>
<evidence type="ECO:0000256" key="1">
    <source>
        <dbReference type="SAM" id="MobiDB-lite"/>
    </source>
</evidence>
<dbReference type="Proteomes" id="UP000285710">
    <property type="component" value="Unassembled WGS sequence"/>
</dbReference>
<feature type="region of interest" description="Disordered" evidence="1">
    <location>
        <begin position="56"/>
        <end position="114"/>
    </location>
</feature>
<evidence type="ECO:0000313" key="3">
    <source>
        <dbReference type="EMBL" id="RWR09963.1"/>
    </source>
</evidence>
<gene>
    <name evidence="3" type="ORF">D2T33_13275</name>
</gene>
<keyword evidence="2" id="KW-1133">Transmembrane helix</keyword>
<reference evidence="3 4" key="1">
    <citation type="submission" date="2019-01" db="EMBL/GenBank/DDBJ databases">
        <title>Sinorhodobacter populi sp. nov. isolated from the symptomatic bark tissue of Populus euramericana canker.</title>
        <authorList>
            <person name="Xu G."/>
        </authorList>
    </citation>
    <scope>NUCLEOTIDE SEQUENCE [LARGE SCALE GENOMIC DNA]</scope>
    <source>
        <strain evidence="3 4">2D-5</strain>
    </source>
</reference>
<protein>
    <submittedName>
        <fullName evidence="3">Uncharacterized protein</fullName>
    </submittedName>
</protein>
<keyword evidence="2" id="KW-0472">Membrane</keyword>
<reference evidence="3 4" key="2">
    <citation type="submission" date="2019-01" db="EMBL/GenBank/DDBJ databases">
        <authorList>
            <person name="Li Y."/>
        </authorList>
    </citation>
    <scope>NUCLEOTIDE SEQUENCE [LARGE SCALE GENOMIC DNA]</scope>
    <source>
        <strain evidence="3 4">2D-5</strain>
    </source>
</reference>
<organism evidence="3 4">
    <name type="scientific">Paenirhodobacter populi</name>
    <dbReference type="NCBI Taxonomy" id="2306993"/>
    <lineage>
        <taxon>Bacteria</taxon>
        <taxon>Pseudomonadati</taxon>
        <taxon>Pseudomonadota</taxon>
        <taxon>Alphaproteobacteria</taxon>
        <taxon>Rhodobacterales</taxon>
        <taxon>Rhodobacter group</taxon>
        <taxon>Paenirhodobacter</taxon>
    </lineage>
</organism>
<keyword evidence="4" id="KW-1185">Reference proteome</keyword>
<name>A0A443ISL7_9RHOB</name>